<dbReference type="PANTHER" id="PTHR30212">
    <property type="entry name" value="PROTEIN YIIM"/>
    <property type="match status" value="1"/>
</dbReference>
<name>A0A6P2CB64_9NOCA</name>
<evidence type="ECO:0000313" key="3">
    <source>
        <dbReference type="EMBL" id="TXG89110.1"/>
    </source>
</evidence>
<dbReference type="InterPro" id="IPR011037">
    <property type="entry name" value="Pyrv_Knase-like_insert_dom_sf"/>
</dbReference>
<dbReference type="Gene3D" id="2.40.33.20">
    <property type="entry name" value="PK beta-barrel domain-like"/>
    <property type="match status" value="1"/>
</dbReference>
<dbReference type="EMBL" id="QRCM01000001">
    <property type="protein sequence ID" value="TXG89110.1"/>
    <property type="molecule type" value="Genomic_DNA"/>
</dbReference>
<evidence type="ECO:0000313" key="4">
    <source>
        <dbReference type="Proteomes" id="UP000471120"/>
    </source>
</evidence>
<dbReference type="Proteomes" id="UP000471120">
    <property type="component" value="Unassembled WGS sequence"/>
</dbReference>
<comment type="caution">
    <text evidence="3">The sequence shown here is derived from an EMBL/GenBank/DDBJ whole genome shotgun (WGS) entry which is preliminary data.</text>
</comment>
<protein>
    <submittedName>
        <fullName evidence="3">MOSC domain-containing protein</fullName>
    </submittedName>
</protein>
<dbReference type="RefSeq" id="WP_010840212.1">
    <property type="nucleotide sequence ID" value="NZ_QRCM01000001.1"/>
</dbReference>
<dbReference type="InterPro" id="IPR005302">
    <property type="entry name" value="MoCF_Sase_C"/>
</dbReference>
<proteinExistence type="predicted"/>
<gene>
    <name evidence="3" type="ORF">DW322_01180</name>
</gene>
<dbReference type="GO" id="GO:0030170">
    <property type="term" value="F:pyridoxal phosphate binding"/>
    <property type="evidence" value="ECO:0007669"/>
    <property type="project" value="InterPro"/>
</dbReference>
<dbReference type="PROSITE" id="PS51340">
    <property type="entry name" value="MOSC"/>
    <property type="match status" value="1"/>
</dbReference>
<accession>A0A6P2CB64</accession>
<evidence type="ECO:0000256" key="1">
    <source>
        <dbReference type="SAM" id="MobiDB-lite"/>
    </source>
</evidence>
<dbReference type="Pfam" id="PF03473">
    <property type="entry name" value="MOSC"/>
    <property type="match status" value="1"/>
</dbReference>
<feature type="compositionally biased region" description="Basic and acidic residues" evidence="1">
    <location>
        <begin position="205"/>
        <end position="224"/>
    </location>
</feature>
<organism evidence="3 4">
    <name type="scientific">Rhodococcus rhodnii</name>
    <dbReference type="NCBI Taxonomy" id="38312"/>
    <lineage>
        <taxon>Bacteria</taxon>
        <taxon>Bacillati</taxon>
        <taxon>Actinomycetota</taxon>
        <taxon>Actinomycetes</taxon>
        <taxon>Mycobacteriales</taxon>
        <taxon>Nocardiaceae</taxon>
        <taxon>Rhodococcus</taxon>
    </lineage>
</organism>
<dbReference type="GO" id="GO:0003824">
    <property type="term" value="F:catalytic activity"/>
    <property type="evidence" value="ECO:0007669"/>
    <property type="project" value="InterPro"/>
</dbReference>
<dbReference type="AlphaFoldDB" id="A0A6P2CB64"/>
<dbReference type="GO" id="GO:0030151">
    <property type="term" value="F:molybdenum ion binding"/>
    <property type="evidence" value="ECO:0007669"/>
    <property type="project" value="InterPro"/>
</dbReference>
<dbReference type="InterPro" id="IPR052353">
    <property type="entry name" value="Benzoxazolinone_Detox_Enz"/>
</dbReference>
<dbReference type="SUPFAM" id="SSF50800">
    <property type="entry name" value="PK beta-barrel domain-like"/>
    <property type="match status" value="1"/>
</dbReference>
<sequence>MTALGRVVAVCVVHTERDSGSRRAPRTAIDKRPVDGDVQVGLLGLAGDHVCDTEFHGGEHKAVYAYHDDEAQRWAGELGRDVAPGWFGENLRIAGPVTATDAVVGERWRIGEQLVLEVTGPRVPCGTFGTWTGERRWVKRFTERADTGAYLRVVTAGPVRAGDAVRRIHVPDHGVTVREVFTGEQPDRLEALLAAVPDLSPSATERIDHHLSRAERARDAEGLA</sequence>
<feature type="region of interest" description="Disordered" evidence="1">
    <location>
        <begin position="204"/>
        <end position="224"/>
    </location>
</feature>
<feature type="domain" description="MOSC" evidence="2">
    <location>
        <begin position="32"/>
        <end position="168"/>
    </location>
</feature>
<reference evidence="3 4" key="1">
    <citation type="submission" date="2018-07" db="EMBL/GenBank/DDBJ databases">
        <title>Genome sequence of Rhodococcus rhodnii ATCC 35071 from Rhodnius prolixus.</title>
        <authorList>
            <person name="Patel V."/>
            <person name="Vogel K.J."/>
        </authorList>
    </citation>
    <scope>NUCLEOTIDE SEQUENCE [LARGE SCALE GENOMIC DNA]</scope>
    <source>
        <strain evidence="3 4">ATCC 35071</strain>
    </source>
</reference>
<dbReference type="PANTHER" id="PTHR30212:SF2">
    <property type="entry name" value="PROTEIN YIIM"/>
    <property type="match status" value="1"/>
</dbReference>
<evidence type="ECO:0000259" key="2">
    <source>
        <dbReference type="PROSITE" id="PS51340"/>
    </source>
</evidence>